<organism evidence="3 4">
    <name type="scientific">Streptomyces qaidamensis</name>
    <dbReference type="NCBI Taxonomy" id="1783515"/>
    <lineage>
        <taxon>Bacteria</taxon>
        <taxon>Bacillati</taxon>
        <taxon>Actinomycetota</taxon>
        <taxon>Actinomycetes</taxon>
        <taxon>Kitasatosporales</taxon>
        <taxon>Streptomycetaceae</taxon>
        <taxon>Streptomyces</taxon>
        <taxon>Streptomyces aurantiacus group</taxon>
    </lineage>
</organism>
<feature type="transmembrane region" description="Helical" evidence="1">
    <location>
        <begin position="58"/>
        <end position="75"/>
    </location>
</feature>
<keyword evidence="1" id="KW-0812">Transmembrane</keyword>
<keyword evidence="4" id="KW-1185">Reference proteome</keyword>
<gene>
    <name evidence="3" type="ORF">A4E84_36990</name>
</gene>
<dbReference type="RefSeq" id="WP_062930723.1">
    <property type="nucleotide sequence ID" value="NZ_CP015098.1"/>
</dbReference>
<accession>A0A143CAX0</accession>
<dbReference type="KEGG" id="stsi:A4E84_36990"/>
<sequence>MRDHSVGSDVHARRVSRAESADILRAFLISVVLLLVAVWLFLAGWVLDYPPGDPTSDARLNEIFVCVLVFLTAATRLVRTPGIPSDLLIAAVGAWLVGAPFALGYGDTSMTDAARFNDVTSGGLIVLLAIVSLAALPVARTRTSPAA</sequence>
<keyword evidence="1" id="KW-1133">Transmembrane helix</keyword>
<feature type="transmembrane region" description="Helical" evidence="1">
    <location>
        <begin position="23"/>
        <end position="46"/>
    </location>
</feature>
<dbReference type="InterPro" id="IPR005530">
    <property type="entry name" value="SPW"/>
</dbReference>
<feature type="domain" description="SPW repeat-containing integral membrane" evidence="2">
    <location>
        <begin position="30"/>
        <end position="129"/>
    </location>
</feature>
<dbReference type="EMBL" id="CP015098">
    <property type="protein sequence ID" value="AMW14583.1"/>
    <property type="molecule type" value="Genomic_DNA"/>
</dbReference>
<evidence type="ECO:0000313" key="4">
    <source>
        <dbReference type="Proteomes" id="UP000076096"/>
    </source>
</evidence>
<evidence type="ECO:0000256" key="1">
    <source>
        <dbReference type="SAM" id="Phobius"/>
    </source>
</evidence>
<dbReference type="Pfam" id="PF03779">
    <property type="entry name" value="SPW"/>
    <property type="match status" value="1"/>
</dbReference>
<dbReference type="Proteomes" id="UP000076096">
    <property type="component" value="Chromosome"/>
</dbReference>
<feature type="transmembrane region" description="Helical" evidence="1">
    <location>
        <begin position="119"/>
        <end position="139"/>
    </location>
</feature>
<protein>
    <recommendedName>
        <fullName evidence="2">SPW repeat-containing integral membrane domain-containing protein</fullName>
    </recommendedName>
</protein>
<name>A0A143CAX0_9ACTN</name>
<keyword evidence="1" id="KW-0472">Membrane</keyword>
<reference evidence="4" key="1">
    <citation type="submission" date="2016-04" db="EMBL/GenBank/DDBJ databases">
        <authorList>
            <person name="Zhang B."/>
        </authorList>
    </citation>
    <scope>NUCLEOTIDE SEQUENCE [LARGE SCALE GENOMIC DNA]</scope>
    <source>
        <strain evidence="4">S10</strain>
    </source>
</reference>
<dbReference type="STRING" id="1783515.A4E84_36990"/>
<evidence type="ECO:0000313" key="3">
    <source>
        <dbReference type="EMBL" id="AMW14583.1"/>
    </source>
</evidence>
<evidence type="ECO:0000259" key="2">
    <source>
        <dbReference type="Pfam" id="PF03779"/>
    </source>
</evidence>
<dbReference type="AlphaFoldDB" id="A0A143CAX0"/>
<proteinExistence type="predicted"/>
<feature type="transmembrane region" description="Helical" evidence="1">
    <location>
        <begin position="87"/>
        <end position="107"/>
    </location>
</feature>